<sequence>MAQGKHGVVRSIKWNHPSHPHPLTHSEVLVIYRAYDGKWRCDVCARVFDGKRATTPGGRYKEEDPDSRTCYHCPKCKFDVCTSCFKGRLHTFHRHRLKKARTTLIYREYDGMWHCDACKAVHSEHTEQICYHCERCEVDLCSTCFEGKWAHVLHCDMVDKEEHTLRPIDPSIEYITYQEWICDNCKRTFPCEREKEKAFHCDKCNFDLCSTCFKGEKHPLHPHPLVEIGSKPGRPILECSNCEKLIRGATHYRCRKSSCQYSLCLSCFSKQPEIHPYHDHPLNVCDALVVYPQSGGMWHCDRCTANSENHQPVALSHTETMYHCDECEYDLCYSCYSEGKSRRFRPVQVTEEVSFTPSAPQTSDFTYDSSGYGTYQPYQQATYYTPQDYQTRLSRPLVTGFQSFLPQTPPSHRTCVVCNRREAIFTFLHNGIPHSGKALCCHGCAFDVVTNRRPCPACRIPPDEVFRVP</sequence>
<dbReference type="InterPro" id="IPR046349">
    <property type="entry name" value="C1-like_sf"/>
</dbReference>
<accession>A0AA35WBE0</accession>
<dbReference type="Gene3D" id="3.30.60.90">
    <property type="match status" value="1"/>
</dbReference>
<dbReference type="InterPro" id="IPR000315">
    <property type="entry name" value="Znf_B-box"/>
</dbReference>
<dbReference type="InterPro" id="IPR013083">
    <property type="entry name" value="Znf_RING/FYVE/PHD"/>
</dbReference>
<dbReference type="SUPFAM" id="SSF57889">
    <property type="entry name" value="Cysteine-rich domain"/>
    <property type="match status" value="1"/>
</dbReference>
<evidence type="ECO:0000256" key="2">
    <source>
        <dbReference type="ARBA" id="ARBA00022771"/>
    </source>
</evidence>
<keyword evidence="7" id="KW-1185">Reference proteome</keyword>
<evidence type="ECO:0000256" key="1">
    <source>
        <dbReference type="ARBA" id="ARBA00022723"/>
    </source>
</evidence>
<organism evidence="6 7">
    <name type="scientific">Geodia barretti</name>
    <name type="common">Barrett's horny sponge</name>
    <dbReference type="NCBI Taxonomy" id="519541"/>
    <lineage>
        <taxon>Eukaryota</taxon>
        <taxon>Metazoa</taxon>
        <taxon>Porifera</taxon>
        <taxon>Demospongiae</taxon>
        <taxon>Heteroscleromorpha</taxon>
        <taxon>Tetractinellida</taxon>
        <taxon>Astrophorina</taxon>
        <taxon>Geodiidae</taxon>
        <taxon>Geodia</taxon>
    </lineage>
</organism>
<proteinExistence type="predicted"/>
<evidence type="ECO:0000256" key="4">
    <source>
        <dbReference type="PROSITE-ProRule" id="PRU00024"/>
    </source>
</evidence>
<comment type="caution">
    <text evidence="6">The sequence shown here is derived from an EMBL/GenBank/DDBJ whole genome shotgun (WGS) entry which is preliminary data.</text>
</comment>
<dbReference type="AlphaFoldDB" id="A0AA35WBE0"/>
<protein>
    <recommendedName>
        <fullName evidence="5">B box-type domain-containing protein</fullName>
    </recommendedName>
</protein>
<dbReference type="Gene3D" id="3.30.40.10">
    <property type="entry name" value="Zinc/RING finger domain, C3HC4 (zinc finger)"/>
    <property type="match status" value="1"/>
</dbReference>
<dbReference type="PANTHER" id="PTHR46288:SF80">
    <property type="entry name" value="CYSTEINE_HISTIDINE-RICH C1 DOMAIN FAMILY PROTEIN"/>
    <property type="match status" value="1"/>
</dbReference>
<keyword evidence="2 4" id="KW-0863">Zinc-finger</keyword>
<keyword evidence="1" id="KW-0479">Metal-binding</keyword>
<dbReference type="InterPro" id="IPR043145">
    <property type="entry name" value="Znf_ZZ_sf"/>
</dbReference>
<evidence type="ECO:0000256" key="3">
    <source>
        <dbReference type="ARBA" id="ARBA00022833"/>
    </source>
</evidence>
<feature type="domain" description="B box-type" evidence="5">
    <location>
        <begin position="177"/>
        <end position="228"/>
    </location>
</feature>
<dbReference type="EMBL" id="CASHTH010001425">
    <property type="protein sequence ID" value="CAI8015143.1"/>
    <property type="molecule type" value="Genomic_DNA"/>
</dbReference>
<evidence type="ECO:0000313" key="6">
    <source>
        <dbReference type="EMBL" id="CAI8015143.1"/>
    </source>
</evidence>
<keyword evidence="3" id="KW-0862">Zinc</keyword>
<reference evidence="6" key="1">
    <citation type="submission" date="2023-03" db="EMBL/GenBank/DDBJ databases">
        <authorList>
            <person name="Steffen K."/>
            <person name="Cardenas P."/>
        </authorList>
    </citation>
    <scope>NUCLEOTIDE SEQUENCE</scope>
</reference>
<gene>
    <name evidence="6" type="ORF">GBAR_LOCUS9429</name>
</gene>
<evidence type="ECO:0000259" key="5">
    <source>
        <dbReference type="PROSITE" id="PS50119"/>
    </source>
</evidence>
<dbReference type="GO" id="GO:0008270">
    <property type="term" value="F:zinc ion binding"/>
    <property type="evidence" value="ECO:0007669"/>
    <property type="project" value="UniProtKB-KW"/>
</dbReference>
<evidence type="ECO:0000313" key="7">
    <source>
        <dbReference type="Proteomes" id="UP001174909"/>
    </source>
</evidence>
<name>A0AA35WBE0_GEOBA</name>
<dbReference type="PROSITE" id="PS50119">
    <property type="entry name" value="ZF_BBOX"/>
    <property type="match status" value="1"/>
</dbReference>
<dbReference type="Proteomes" id="UP001174909">
    <property type="component" value="Unassembled WGS sequence"/>
</dbReference>
<dbReference type="PANTHER" id="PTHR46288">
    <property type="entry name" value="PHORBOL-ESTER/DAG-TYPE DOMAIN-CONTAINING PROTEIN"/>
    <property type="match status" value="1"/>
</dbReference>